<proteinExistence type="predicted"/>
<keyword evidence="5" id="KW-0418">Kinase</keyword>
<dbReference type="InterPro" id="IPR004358">
    <property type="entry name" value="Sig_transdc_His_kin-like_C"/>
</dbReference>
<dbReference type="Pfam" id="PF00072">
    <property type="entry name" value="Response_reg"/>
    <property type="match status" value="1"/>
</dbReference>
<comment type="caution">
    <text evidence="11">The sequence shown here is derived from an EMBL/GenBank/DDBJ whole genome shotgun (WGS) entry which is preliminary data.</text>
</comment>
<dbReference type="PANTHER" id="PTHR43047:SF62">
    <property type="entry name" value="SENSOR HISTIDINE KINASE DPIB"/>
    <property type="match status" value="1"/>
</dbReference>
<dbReference type="Pfam" id="PF02518">
    <property type="entry name" value="HATPase_c"/>
    <property type="match status" value="1"/>
</dbReference>
<feature type="region of interest" description="Disordered" evidence="7">
    <location>
        <begin position="669"/>
        <end position="693"/>
    </location>
</feature>
<feature type="transmembrane region" description="Helical" evidence="8">
    <location>
        <begin position="116"/>
        <end position="137"/>
    </location>
</feature>
<evidence type="ECO:0000313" key="11">
    <source>
        <dbReference type="EMBL" id="KAG8461459.1"/>
    </source>
</evidence>
<evidence type="ECO:0000259" key="9">
    <source>
        <dbReference type="PROSITE" id="PS50109"/>
    </source>
</evidence>
<dbReference type="GO" id="GO:0000155">
    <property type="term" value="F:phosphorelay sensor kinase activity"/>
    <property type="evidence" value="ECO:0007669"/>
    <property type="project" value="InterPro"/>
</dbReference>
<organism evidence="11 12">
    <name type="scientific">Diacronema lutheri</name>
    <name type="common">Unicellular marine alga</name>
    <name type="synonym">Monochrysis lutheri</name>
    <dbReference type="NCBI Taxonomy" id="2081491"/>
    <lineage>
        <taxon>Eukaryota</taxon>
        <taxon>Haptista</taxon>
        <taxon>Haptophyta</taxon>
        <taxon>Pavlovophyceae</taxon>
        <taxon>Pavlovales</taxon>
        <taxon>Pavlovaceae</taxon>
        <taxon>Diacronema</taxon>
    </lineage>
</organism>
<sequence length="1014" mass="105903">MMVWRVTGGGLKGSLHAGNIFDANPFTRSGLAFLDPAEELDYQTSELGPLLRVRILRVAALLAAITATGFVGELALAFERMSVLAWLPLLPVVSWLLLAASLLVRPKLSSAASERCCFVALCVHGAIAPSPRVALFFGSAEVQPLVQCFGMLLASIFLPTSPVVTAGSALAALAGTAAWRAAGGDRTGQKGMTRDAVIATELVLTLAGIVGVGIFTRWYMYVAHRRFFHWARTVRIEHKRTLAARVSAEQLNAEGMRHAHAQRLEAATTAAREARSRLIRVFMHDIRSPLLVASTAAVTLAEVMGEATRDSPTSPRAGAASALLADEARESVQALCVSCARLEKIVADMIDFEKVEALDIELEHSEFSLGELGSAVWHACAQAVAAAAVGLRIGPVDADVARLVVVGDLARLAQCVEQGVLNAVKASPVGELVSVSIQLGSDMDHALLAAVKEGRTSGWAVVRVVITDRGKGLERDALAALNSGKVFERLGEGQLGGDGGTGLGLARTRAILALHHDSRLLLRSEGMGRGTAVELSLNLRRADGHGGTQPAPLSSPHGPERGAAHDARELGESARGALLPLPSEDSSADSTAPAPSPVEGGRRRYDGAGGCWAERPGGGSTGSLARFACANGRSFSGSPGDSQRRGTHDAERSGSPAMIWSTEMTRMPRARGSWSGQSGRRTTSSAISPVSGRLHGSARVAPHASFSADYGATGQLPAAECRPAPIAAVGVHVVPEAAKAHADEEPLTPALSAAQAADVARELVGQPLDAPTLALAVYTSGVGEKGLREGEAACTLGGGQRESAPAGGAAARPARVRVPALSFPAGFRVLYAEDDAVLRRSIVLRAFKPLGAPVDEASDGRSALHTFEASPLAHYALMLLDNQMPNMTGAALAIELRRRGYVGKVIGMTGDPKGSSDRDTFERSGVDLVLDKDSSSVRRFKEILASYAAQPEDALVHAAHGAALSSACGHDVRAEGARAGGDVSGCAERPAREQRGDADDRCEPRLPADDHEVS</sequence>
<dbReference type="Proteomes" id="UP000751190">
    <property type="component" value="Unassembled WGS sequence"/>
</dbReference>
<dbReference type="CDD" id="cd17546">
    <property type="entry name" value="REC_hyHK_CKI1_RcsC-like"/>
    <property type="match status" value="1"/>
</dbReference>
<dbReference type="SMART" id="SM00387">
    <property type="entry name" value="HATPase_c"/>
    <property type="match status" value="1"/>
</dbReference>
<evidence type="ECO:0000256" key="5">
    <source>
        <dbReference type="ARBA" id="ARBA00022777"/>
    </source>
</evidence>
<dbReference type="InterPro" id="IPR003594">
    <property type="entry name" value="HATPase_dom"/>
</dbReference>
<evidence type="ECO:0000256" key="3">
    <source>
        <dbReference type="ARBA" id="ARBA00022553"/>
    </source>
</evidence>
<feature type="modified residue" description="4-aspartylphosphate" evidence="6">
    <location>
        <position position="881"/>
    </location>
</feature>
<dbReference type="CDD" id="cd00082">
    <property type="entry name" value="HisKA"/>
    <property type="match status" value="1"/>
</dbReference>
<feature type="compositionally biased region" description="Polar residues" evidence="7">
    <location>
        <begin position="674"/>
        <end position="688"/>
    </location>
</feature>
<keyword evidence="4" id="KW-0808">Transferase</keyword>
<dbReference type="InterPro" id="IPR003661">
    <property type="entry name" value="HisK_dim/P_dom"/>
</dbReference>
<feature type="transmembrane region" description="Helical" evidence="8">
    <location>
        <begin position="196"/>
        <end position="220"/>
    </location>
</feature>
<protein>
    <recommendedName>
        <fullName evidence="2">histidine kinase</fullName>
        <ecNumber evidence="2">2.7.13.3</ecNumber>
    </recommendedName>
</protein>
<dbReference type="SUPFAM" id="SSF55874">
    <property type="entry name" value="ATPase domain of HSP90 chaperone/DNA topoisomerase II/histidine kinase"/>
    <property type="match status" value="1"/>
</dbReference>
<dbReference type="PROSITE" id="PS50109">
    <property type="entry name" value="HIS_KIN"/>
    <property type="match status" value="1"/>
</dbReference>
<feature type="transmembrane region" description="Helical" evidence="8">
    <location>
        <begin position="55"/>
        <end position="78"/>
    </location>
</feature>
<evidence type="ECO:0000256" key="6">
    <source>
        <dbReference type="PROSITE-ProRule" id="PRU00169"/>
    </source>
</evidence>
<dbReference type="Gene3D" id="3.30.565.10">
    <property type="entry name" value="Histidine kinase-like ATPase, C-terminal domain"/>
    <property type="match status" value="1"/>
</dbReference>
<evidence type="ECO:0000256" key="1">
    <source>
        <dbReference type="ARBA" id="ARBA00000085"/>
    </source>
</evidence>
<dbReference type="InterPro" id="IPR005467">
    <property type="entry name" value="His_kinase_dom"/>
</dbReference>
<gene>
    <name evidence="11" type="ORF">KFE25_001063</name>
</gene>
<feature type="domain" description="Histidine kinase" evidence="9">
    <location>
        <begin position="281"/>
        <end position="541"/>
    </location>
</feature>
<feature type="region of interest" description="Disordered" evidence="7">
    <location>
        <begin position="542"/>
        <end position="603"/>
    </location>
</feature>
<dbReference type="EC" id="2.7.13.3" evidence="2"/>
<dbReference type="EMBL" id="JAGTXO010000025">
    <property type="protein sequence ID" value="KAG8461459.1"/>
    <property type="molecule type" value="Genomic_DNA"/>
</dbReference>
<dbReference type="SMART" id="SM00448">
    <property type="entry name" value="REC"/>
    <property type="match status" value="1"/>
</dbReference>
<feature type="compositionally biased region" description="Basic and acidic residues" evidence="7">
    <location>
        <begin position="558"/>
        <end position="572"/>
    </location>
</feature>
<dbReference type="Gene3D" id="3.40.50.2300">
    <property type="match status" value="1"/>
</dbReference>
<keyword evidence="8" id="KW-0812">Transmembrane</keyword>
<dbReference type="GO" id="GO:0009927">
    <property type="term" value="F:histidine phosphotransfer kinase activity"/>
    <property type="evidence" value="ECO:0007669"/>
    <property type="project" value="TreeGrafter"/>
</dbReference>
<feature type="domain" description="Response regulatory" evidence="10">
    <location>
        <begin position="828"/>
        <end position="947"/>
    </location>
</feature>
<feature type="compositionally biased region" description="Basic and acidic residues" evidence="7">
    <location>
        <begin position="989"/>
        <end position="1014"/>
    </location>
</feature>
<dbReference type="InterPro" id="IPR011006">
    <property type="entry name" value="CheY-like_superfamily"/>
</dbReference>
<dbReference type="PROSITE" id="PS50110">
    <property type="entry name" value="RESPONSE_REGULATORY"/>
    <property type="match status" value="1"/>
</dbReference>
<keyword evidence="8" id="KW-1133">Transmembrane helix</keyword>
<dbReference type="InterPro" id="IPR001789">
    <property type="entry name" value="Sig_transdc_resp-reg_receiver"/>
</dbReference>
<feature type="transmembrane region" description="Helical" evidence="8">
    <location>
        <begin position="84"/>
        <end position="104"/>
    </location>
</feature>
<keyword evidence="12" id="KW-1185">Reference proteome</keyword>
<evidence type="ECO:0000313" key="12">
    <source>
        <dbReference type="Proteomes" id="UP000751190"/>
    </source>
</evidence>
<dbReference type="SUPFAM" id="SSF52172">
    <property type="entry name" value="CheY-like"/>
    <property type="match status" value="1"/>
</dbReference>
<dbReference type="GO" id="GO:0005886">
    <property type="term" value="C:plasma membrane"/>
    <property type="evidence" value="ECO:0007669"/>
    <property type="project" value="TreeGrafter"/>
</dbReference>
<feature type="region of interest" description="Disordered" evidence="7">
    <location>
        <begin position="976"/>
        <end position="1014"/>
    </location>
</feature>
<evidence type="ECO:0000256" key="7">
    <source>
        <dbReference type="SAM" id="MobiDB-lite"/>
    </source>
</evidence>
<evidence type="ECO:0000256" key="4">
    <source>
        <dbReference type="ARBA" id="ARBA00022679"/>
    </source>
</evidence>
<feature type="compositionally biased region" description="Basic and acidic residues" evidence="7">
    <location>
        <begin position="642"/>
        <end position="652"/>
    </location>
</feature>
<dbReference type="InterPro" id="IPR036890">
    <property type="entry name" value="HATPase_C_sf"/>
</dbReference>
<evidence type="ECO:0000256" key="8">
    <source>
        <dbReference type="SAM" id="Phobius"/>
    </source>
</evidence>
<dbReference type="AlphaFoldDB" id="A0A8J5XC29"/>
<feature type="region of interest" description="Disordered" evidence="7">
    <location>
        <begin position="634"/>
        <end position="656"/>
    </location>
</feature>
<reference evidence="11" key="1">
    <citation type="submission" date="2021-05" db="EMBL/GenBank/DDBJ databases">
        <title>The genome of the haptophyte Pavlova lutheri (Diacronema luteri, Pavlovales) - a model for lipid biosynthesis in eukaryotic algae.</title>
        <authorList>
            <person name="Hulatt C.J."/>
            <person name="Posewitz M.C."/>
        </authorList>
    </citation>
    <scope>NUCLEOTIDE SEQUENCE</scope>
    <source>
        <strain evidence="11">NIVA-4/92</strain>
    </source>
</reference>
<keyword evidence="8" id="KW-0472">Membrane</keyword>
<comment type="catalytic activity">
    <reaction evidence="1">
        <text>ATP + protein L-histidine = ADP + protein N-phospho-L-histidine.</text>
        <dbReference type="EC" id="2.7.13.3"/>
    </reaction>
</comment>
<evidence type="ECO:0000259" key="10">
    <source>
        <dbReference type="PROSITE" id="PS50110"/>
    </source>
</evidence>
<accession>A0A8J5XC29</accession>
<dbReference type="SMART" id="SM00388">
    <property type="entry name" value="HisKA"/>
    <property type="match status" value="1"/>
</dbReference>
<dbReference type="PRINTS" id="PR00344">
    <property type="entry name" value="BCTRLSENSOR"/>
</dbReference>
<feature type="transmembrane region" description="Helical" evidence="8">
    <location>
        <begin position="149"/>
        <end position="175"/>
    </location>
</feature>
<feature type="compositionally biased region" description="Low complexity" evidence="7">
    <location>
        <begin position="582"/>
        <end position="593"/>
    </location>
</feature>
<name>A0A8J5XC29_DIALT</name>
<dbReference type="Gene3D" id="1.10.287.130">
    <property type="match status" value="1"/>
</dbReference>
<dbReference type="PANTHER" id="PTHR43047">
    <property type="entry name" value="TWO-COMPONENT HISTIDINE PROTEIN KINASE"/>
    <property type="match status" value="1"/>
</dbReference>
<evidence type="ECO:0000256" key="2">
    <source>
        <dbReference type="ARBA" id="ARBA00012438"/>
    </source>
</evidence>
<keyword evidence="3 6" id="KW-0597">Phosphoprotein</keyword>